<evidence type="ECO:0000313" key="2">
    <source>
        <dbReference type="EMBL" id="GAA5189678.1"/>
    </source>
</evidence>
<dbReference type="EMBL" id="BAABJQ010000012">
    <property type="protein sequence ID" value="GAA5189678.1"/>
    <property type="molecule type" value="Genomic_DNA"/>
</dbReference>
<evidence type="ECO:0000313" key="3">
    <source>
        <dbReference type="Proteomes" id="UP001501570"/>
    </source>
</evidence>
<sequence>MDDHLAGQPASSVALYRRFIEMVEACGPFSYAVSKSTITLKGTRRGFAGGKPTGRGLAAYLDLQRVVTDPRIISSAPYTNRLFVHQIRITSADQLDEEFMGWVREAYAVGQGAHMAGPA</sequence>
<keyword evidence="3" id="KW-1185">Reference proteome</keyword>
<reference evidence="3" key="1">
    <citation type="journal article" date="2019" name="Int. J. Syst. Evol. Microbiol.">
        <title>The Global Catalogue of Microorganisms (GCM) 10K type strain sequencing project: providing services to taxonomists for standard genome sequencing and annotation.</title>
        <authorList>
            <consortium name="The Broad Institute Genomics Platform"/>
            <consortium name="The Broad Institute Genome Sequencing Center for Infectious Disease"/>
            <person name="Wu L."/>
            <person name="Ma J."/>
        </authorList>
    </citation>
    <scope>NUCLEOTIDE SEQUENCE [LARGE SCALE GENOMIC DNA]</scope>
    <source>
        <strain evidence="3">JCM 18304</strain>
    </source>
</reference>
<gene>
    <name evidence="2" type="ORF">GCM10023322_42990</name>
</gene>
<dbReference type="Proteomes" id="UP001501570">
    <property type="component" value="Unassembled WGS sequence"/>
</dbReference>
<proteinExistence type="predicted"/>
<organism evidence="2 3">
    <name type="scientific">Rugosimonospora acidiphila</name>
    <dbReference type="NCBI Taxonomy" id="556531"/>
    <lineage>
        <taxon>Bacteria</taxon>
        <taxon>Bacillati</taxon>
        <taxon>Actinomycetota</taxon>
        <taxon>Actinomycetes</taxon>
        <taxon>Micromonosporales</taxon>
        <taxon>Micromonosporaceae</taxon>
        <taxon>Rugosimonospora</taxon>
    </lineage>
</organism>
<accession>A0ABP9S216</accession>
<name>A0ABP9S216_9ACTN</name>
<dbReference type="Pfam" id="PF18899">
    <property type="entry name" value="DUF5655"/>
    <property type="match status" value="1"/>
</dbReference>
<dbReference type="InterPro" id="IPR043714">
    <property type="entry name" value="DUF5655"/>
</dbReference>
<comment type="caution">
    <text evidence="2">The sequence shown here is derived from an EMBL/GenBank/DDBJ whole genome shotgun (WGS) entry which is preliminary data.</text>
</comment>
<feature type="domain" description="DUF5655" evidence="1">
    <location>
        <begin position="1"/>
        <end position="108"/>
    </location>
</feature>
<protein>
    <recommendedName>
        <fullName evidence="1">DUF5655 domain-containing protein</fullName>
    </recommendedName>
</protein>
<evidence type="ECO:0000259" key="1">
    <source>
        <dbReference type="Pfam" id="PF18899"/>
    </source>
</evidence>